<feature type="non-terminal residue" evidence="5">
    <location>
        <position position="1"/>
    </location>
</feature>
<dbReference type="PANTHER" id="PTHR45681:SF6">
    <property type="entry name" value="POLYKETIDE SYNTHASE 37"/>
    <property type="match status" value="1"/>
</dbReference>
<evidence type="ECO:0000313" key="6">
    <source>
        <dbReference type="Proteomes" id="UP000759131"/>
    </source>
</evidence>
<evidence type="ECO:0000256" key="2">
    <source>
        <dbReference type="ARBA" id="ARBA00022553"/>
    </source>
</evidence>
<dbReference type="InterPro" id="IPR036291">
    <property type="entry name" value="NAD(P)-bd_dom_sf"/>
</dbReference>
<proteinExistence type="predicted"/>
<dbReference type="Gene3D" id="3.90.180.10">
    <property type="entry name" value="Medium-chain alcohol dehydrogenases, catalytic domain"/>
    <property type="match status" value="1"/>
</dbReference>
<dbReference type="InterPro" id="IPR013968">
    <property type="entry name" value="PKS_KR"/>
</dbReference>
<dbReference type="SMART" id="SM00829">
    <property type="entry name" value="PKS_ER"/>
    <property type="match status" value="1"/>
</dbReference>
<evidence type="ECO:0000313" key="5">
    <source>
        <dbReference type="EMBL" id="CAD7643013.1"/>
    </source>
</evidence>
<dbReference type="Proteomes" id="UP000759131">
    <property type="component" value="Unassembled WGS sequence"/>
</dbReference>
<sequence length="493" mass="54981">IGTVSVLFRQIVNESEIPDKNYEQWFGVLQQKLITAKEADNQTNNVWLMADDLGINGIVGMRLEPGGENFRYIFNMDSNSETNIDFNTKPYSDILANDLVANVIKGGKLGTYRHIKLPKDSDKVLSNEYFLNLGQTRDLAGLQCTGLSFHDVMLATGRIPSGPEVVFMDCTIGGEFAGRLAETGERVMGMESGRCFATSVYAATHTYAKIPDNWSINDAVSILSTYSTAYYGLIKAGRLRKGESILIHSAAGGVGQSAINICKHYECDIYVTVGNDEKKQFLINEYNIPENKIFNSRDILFKNQIMEATEGKGVDVVLNSLSGEKLDASYSCVANHGRFVEMGRFDMVQNKKLGMFDFVRNIDFISVVLDLVLLDYPDFLPEFYDWVHKNCTNGCVKPINQNVFPAAEAEKAFRYMTTGKHTGKIVIKTRDEETNRGPLKAVKPVPEMLVSAKTYFNPNKVYIITGGLGGFGLELIPWMQYFGARKFVVTSRS</sequence>
<dbReference type="InterPro" id="IPR011032">
    <property type="entry name" value="GroES-like_sf"/>
</dbReference>
<dbReference type="GO" id="GO:0016491">
    <property type="term" value="F:oxidoreductase activity"/>
    <property type="evidence" value="ECO:0007669"/>
    <property type="project" value="InterPro"/>
</dbReference>
<dbReference type="InterPro" id="IPR050444">
    <property type="entry name" value="Polyketide_Synthase"/>
</dbReference>
<dbReference type="PANTHER" id="PTHR45681">
    <property type="entry name" value="POLYKETIDE SYNTHASE 44-RELATED"/>
    <property type="match status" value="1"/>
</dbReference>
<accession>A0A7R9LM46</accession>
<evidence type="ECO:0000259" key="4">
    <source>
        <dbReference type="SMART" id="SM00829"/>
    </source>
</evidence>
<feature type="non-terminal residue" evidence="5">
    <location>
        <position position="493"/>
    </location>
</feature>
<dbReference type="GO" id="GO:0016740">
    <property type="term" value="F:transferase activity"/>
    <property type="evidence" value="ECO:0007669"/>
    <property type="project" value="UniProtKB-KW"/>
</dbReference>
<keyword evidence="1" id="KW-0596">Phosphopantetheine</keyword>
<dbReference type="EMBL" id="CAJPIZ010028337">
    <property type="protein sequence ID" value="CAG2119454.1"/>
    <property type="molecule type" value="Genomic_DNA"/>
</dbReference>
<dbReference type="Pfam" id="PF13602">
    <property type="entry name" value="ADH_zinc_N_2"/>
    <property type="match status" value="1"/>
</dbReference>
<name>A0A7R9LM46_9ACAR</name>
<dbReference type="InterPro" id="IPR049391">
    <property type="entry name" value="FAS_pseudo-KR"/>
</dbReference>
<feature type="domain" description="Enoyl reductase (ER)" evidence="4">
    <location>
        <begin position="123"/>
        <end position="427"/>
    </location>
</feature>
<keyword evidence="2" id="KW-0597">Phosphoprotein</keyword>
<dbReference type="SUPFAM" id="SSF50129">
    <property type="entry name" value="GroES-like"/>
    <property type="match status" value="1"/>
</dbReference>
<protein>
    <recommendedName>
        <fullName evidence="4">Enoyl reductase (ER) domain-containing protein</fullName>
    </recommendedName>
</protein>
<evidence type="ECO:0000256" key="1">
    <source>
        <dbReference type="ARBA" id="ARBA00022450"/>
    </source>
</evidence>
<gene>
    <name evidence="5" type="ORF">OSB1V03_LOCUS19403</name>
</gene>
<dbReference type="EMBL" id="OC882912">
    <property type="protein sequence ID" value="CAD7643013.1"/>
    <property type="molecule type" value="Genomic_DNA"/>
</dbReference>
<dbReference type="Pfam" id="PF21149">
    <property type="entry name" value="FAS_pseudo-KR"/>
    <property type="match status" value="1"/>
</dbReference>
<dbReference type="FunFam" id="3.40.50.720:FF:000209">
    <property type="entry name" value="Polyketide synthase Pks12"/>
    <property type="match status" value="1"/>
</dbReference>
<dbReference type="AlphaFoldDB" id="A0A7R9LM46"/>
<dbReference type="SUPFAM" id="SSF51735">
    <property type="entry name" value="NAD(P)-binding Rossmann-fold domains"/>
    <property type="match status" value="1"/>
</dbReference>
<dbReference type="OrthoDB" id="6504497at2759"/>
<dbReference type="CDD" id="cd05195">
    <property type="entry name" value="enoyl_red"/>
    <property type="match status" value="1"/>
</dbReference>
<dbReference type="InterPro" id="IPR020843">
    <property type="entry name" value="ER"/>
</dbReference>
<reference evidence="5" key="1">
    <citation type="submission" date="2020-11" db="EMBL/GenBank/DDBJ databases">
        <authorList>
            <person name="Tran Van P."/>
        </authorList>
    </citation>
    <scope>NUCLEOTIDE SEQUENCE</scope>
</reference>
<keyword evidence="6" id="KW-1185">Reference proteome</keyword>
<dbReference type="Pfam" id="PF08659">
    <property type="entry name" value="KR"/>
    <property type="match status" value="1"/>
</dbReference>
<organism evidence="5">
    <name type="scientific">Medioppia subpectinata</name>
    <dbReference type="NCBI Taxonomy" id="1979941"/>
    <lineage>
        <taxon>Eukaryota</taxon>
        <taxon>Metazoa</taxon>
        <taxon>Ecdysozoa</taxon>
        <taxon>Arthropoda</taxon>
        <taxon>Chelicerata</taxon>
        <taxon>Arachnida</taxon>
        <taxon>Acari</taxon>
        <taxon>Acariformes</taxon>
        <taxon>Sarcoptiformes</taxon>
        <taxon>Oribatida</taxon>
        <taxon>Brachypylina</taxon>
        <taxon>Oppioidea</taxon>
        <taxon>Oppiidae</taxon>
        <taxon>Medioppia</taxon>
    </lineage>
</organism>
<evidence type="ECO:0000256" key="3">
    <source>
        <dbReference type="ARBA" id="ARBA00022679"/>
    </source>
</evidence>
<keyword evidence="3" id="KW-0808">Transferase</keyword>